<proteinExistence type="predicted"/>
<feature type="compositionally biased region" description="Basic and acidic residues" evidence="1">
    <location>
        <begin position="8"/>
        <end position="17"/>
    </location>
</feature>
<evidence type="ECO:0000313" key="2">
    <source>
        <dbReference type="EMBL" id="GMH70746.1"/>
    </source>
</evidence>
<name>A0A9W7ADK9_9STRA</name>
<protein>
    <submittedName>
        <fullName evidence="2">Uncharacterized protein</fullName>
    </submittedName>
</protein>
<sequence length="83" mass="9284">MGSSSRSPNDEAGDKNDANVNSESKINSLMKVVNAKNEKIVKEKDTEIERLTKLLVEKAPEPPSPKSELKIFKMIRNKLMKKG</sequence>
<keyword evidence="3" id="KW-1185">Reference proteome</keyword>
<gene>
    <name evidence="2" type="ORF">TrLO_g10947</name>
</gene>
<organism evidence="2 3">
    <name type="scientific">Triparma laevis f. longispina</name>
    <dbReference type="NCBI Taxonomy" id="1714387"/>
    <lineage>
        <taxon>Eukaryota</taxon>
        <taxon>Sar</taxon>
        <taxon>Stramenopiles</taxon>
        <taxon>Ochrophyta</taxon>
        <taxon>Bolidophyceae</taxon>
        <taxon>Parmales</taxon>
        <taxon>Triparmaceae</taxon>
        <taxon>Triparma</taxon>
    </lineage>
</organism>
<dbReference type="AlphaFoldDB" id="A0A9W7ADK9"/>
<reference evidence="3" key="1">
    <citation type="journal article" date="2023" name="Commun. Biol.">
        <title>Genome analysis of Parmales, the sister group of diatoms, reveals the evolutionary specialization of diatoms from phago-mixotrophs to photoautotrophs.</title>
        <authorList>
            <person name="Ban H."/>
            <person name="Sato S."/>
            <person name="Yoshikawa S."/>
            <person name="Yamada K."/>
            <person name="Nakamura Y."/>
            <person name="Ichinomiya M."/>
            <person name="Sato N."/>
            <person name="Blanc-Mathieu R."/>
            <person name="Endo H."/>
            <person name="Kuwata A."/>
            <person name="Ogata H."/>
        </authorList>
    </citation>
    <scope>NUCLEOTIDE SEQUENCE [LARGE SCALE GENOMIC DNA]</scope>
    <source>
        <strain evidence="3">NIES 3700</strain>
    </source>
</reference>
<evidence type="ECO:0000313" key="3">
    <source>
        <dbReference type="Proteomes" id="UP001165122"/>
    </source>
</evidence>
<feature type="region of interest" description="Disordered" evidence="1">
    <location>
        <begin position="1"/>
        <end position="24"/>
    </location>
</feature>
<accession>A0A9W7ADK9</accession>
<comment type="caution">
    <text evidence="2">The sequence shown here is derived from an EMBL/GenBank/DDBJ whole genome shotgun (WGS) entry which is preliminary data.</text>
</comment>
<dbReference type="Proteomes" id="UP001165122">
    <property type="component" value="Unassembled WGS sequence"/>
</dbReference>
<evidence type="ECO:0000256" key="1">
    <source>
        <dbReference type="SAM" id="MobiDB-lite"/>
    </source>
</evidence>
<dbReference type="EMBL" id="BRXW01000628">
    <property type="protein sequence ID" value="GMH70746.1"/>
    <property type="molecule type" value="Genomic_DNA"/>
</dbReference>